<feature type="transmembrane region" description="Helical" evidence="1">
    <location>
        <begin position="30"/>
        <end position="51"/>
    </location>
</feature>
<keyword evidence="1" id="KW-0472">Membrane</keyword>
<evidence type="ECO:0000256" key="1">
    <source>
        <dbReference type="SAM" id="Phobius"/>
    </source>
</evidence>
<dbReference type="Proteomes" id="UP000679725">
    <property type="component" value="Unassembled WGS sequence"/>
</dbReference>
<sequence>MDRLLSKDELQHLLQGNGVGLAPRRSKPNVTALAFIGFHAVITSCLLGMLLKIC</sequence>
<accession>A0ABM8UYW1</accession>
<dbReference type="EMBL" id="CAJRAU010000016">
    <property type="protein sequence ID" value="CAG5075022.1"/>
    <property type="molecule type" value="Genomic_DNA"/>
</dbReference>
<evidence type="ECO:0000313" key="3">
    <source>
        <dbReference type="Proteomes" id="UP000679725"/>
    </source>
</evidence>
<gene>
    <name evidence="2" type="ORF">DYBT9623_05548</name>
</gene>
<reference evidence="2 3" key="1">
    <citation type="submission" date="2021-04" db="EMBL/GenBank/DDBJ databases">
        <authorList>
            <person name="Rodrigo-Torres L."/>
            <person name="Arahal R. D."/>
            <person name="Lucena T."/>
        </authorList>
    </citation>
    <scope>NUCLEOTIDE SEQUENCE [LARGE SCALE GENOMIC DNA]</scope>
    <source>
        <strain evidence="2 3">CECT 9623</strain>
    </source>
</reference>
<comment type="caution">
    <text evidence="2">The sequence shown here is derived from an EMBL/GenBank/DDBJ whole genome shotgun (WGS) entry which is preliminary data.</text>
</comment>
<evidence type="ECO:0000313" key="2">
    <source>
        <dbReference type="EMBL" id="CAG5075022.1"/>
    </source>
</evidence>
<evidence type="ECO:0008006" key="4">
    <source>
        <dbReference type="Google" id="ProtNLM"/>
    </source>
</evidence>
<name>A0ABM8UYW1_9BACT</name>
<organism evidence="2 3">
    <name type="scientific">Dyadobacter linearis</name>
    <dbReference type="NCBI Taxonomy" id="2823330"/>
    <lineage>
        <taxon>Bacteria</taxon>
        <taxon>Pseudomonadati</taxon>
        <taxon>Bacteroidota</taxon>
        <taxon>Cytophagia</taxon>
        <taxon>Cytophagales</taxon>
        <taxon>Spirosomataceae</taxon>
        <taxon>Dyadobacter</taxon>
    </lineage>
</organism>
<keyword evidence="1" id="KW-0812">Transmembrane</keyword>
<keyword evidence="3" id="KW-1185">Reference proteome</keyword>
<proteinExistence type="predicted"/>
<keyword evidence="1" id="KW-1133">Transmembrane helix</keyword>
<protein>
    <recommendedName>
        <fullName evidence="4">Transmembrane protein</fullName>
    </recommendedName>
</protein>